<reference evidence="1 2" key="1">
    <citation type="submission" date="2016-10" db="EMBL/GenBank/DDBJ databases">
        <title>The whole genome sequencing and assembly of L. cotyniformis subsp. torquens DSM 20004 strain.</title>
        <authorList>
            <person name="Park M.-K."/>
            <person name="Lee Y.-J."/>
            <person name="Yi H."/>
            <person name="Bahn Y.-S."/>
            <person name="Kim J.F."/>
            <person name="Lee D.-W."/>
        </authorList>
    </citation>
    <scope>NUCLEOTIDE SEQUENCE [LARGE SCALE GENOMIC DNA]</scope>
    <source>
        <strain evidence="1 2">DSM 20004</strain>
    </source>
</reference>
<proteinExistence type="predicted"/>
<accession>A0A2D1KMN6</accession>
<dbReference type="EMBL" id="CP017697">
    <property type="protein sequence ID" value="ATO43393.1"/>
    <property type="molecule type" value="Genomic_DNA"/>
</dbReference>
<dbReference type="Proteomes" id="UP000223559">
    <property type="component" value="Chromosome"/>
</dbReference>
<organism evidence="1 2">
    <name type="scientific">Loigolactobacillus coryniformis subsp. torquens DSM 20004 = KCTC 3535</name>
    <dbReference type="NCBI Taxonomy" id="1423822"/>
    <lineage>
        <taxon>Bacteria</taxon>
        <taxon>Bacillati</taxon>
        <taxon>Bacillota</taxon>
        <taxon>Bacilli</taxon>
        <taxon>Lactobacillales</taxon>
        <taxon>Lactobacillaceae</taxon>
        <taxon>Loigolactobacillus</taxon>
    </lineage>
</organism>
<dbReference type="AlphaFoldDB" id="A0A2D1KMN6"/>
<evidence type="ECO:0000313" key="2">
    <source>
        <dbReference type="Proteomes" id="UP000223559"/>
    </source>
</evidence>
<keyword evidence="2" id="KW-1185">Reference proteome</keyword>
<dbReference type="RefSeq" id="WP_056980125.1">
    <property type="nucleotide sequence ID" value="NZ_AZDC01000003.1"/>
</dbReference>
<evidence type="ECO:0000313" key="1">
    <source>
        <dbReference type="EMBL" id="ATO43393.1"/>
    </source>
</evidence>
<sequence>MLFFIVLAVLLVIILTIRVHQFHSEQPKNIYRNELYEFNKIAHIYYDLFLNPRSTINLAPNKFEDVMTTEASPIDGVIYNYVRVLPKLSQNQRLVILNGIFQHHTFMTKFLQCMVQDQTSRKWRLSQNDYDNALPIFSSVLAHMAEDILNVDTDIAPSLDFKNIYAIEIKLNTGKSGGHHDKHS</sequence>
<protein>
    <submittedName>
        <fullName evidence="1">Uncharacterized protein</fullName>
    </submittedName>
</protein>
<name>A0A2D1KMN6_9LACO</name>
<dbReference type="KEGG" id="lcy:LC20004_05490"/>
<gene>
    <name evidence="1" type="ORF">LC20004_05490</name>
</gene>